<dbReference type="PANTHER" id="PTHR46889">
    <property type="entry name" value="TRANSPOSASE INSF FOR INSERTION SEQUENCE IS3B-RELATED"/>
    <property type="match status" value="1"/>
</dbReference>
<protein>
    <recommendedName>
        <fullName evidence="1">Integrase catalytic domain-containing protein</fullName>
    </recommendedName>
</protein>
<reference evidence="2 3" key="1">
    <citation type="journal article" date="2016" name="Nat. Commun.">
        <title>Thousands of microbial genomes shed light on interconnected biogeochemical processes in an aquifer system.</title>
        <authorList>
            <person name="Anantharaman K."/>
            <person name="Brown C.T."/>
            <person name="Hug L.A."/>
            <person name="Sharon I."/>
            <person name="Castelle C.J."/>
            <person name="Probst A.J."/>
            <person name="Thomas B.C."/>
            <person name="Singh A."/>
            <person name="Wilkins M.J."/>
            <person name="Karaoz U."/>
            <person name="Brodie E.L."/>
            <person name="Williams K.H."/>
            <person name="Hubbard S.S."/>
            <person name="Banfield J.F."/>
        </authorList>
    </citation>
    <scope>NUCLEOTIDE SEQUENCE [LARGE SCALE GENOMIC DNA]</scope>
</reference>
<dbReference type="Gene3D" id="3.30.420.10">
    <property type="entry name" value="Ribonuclease H-like superfamily/Ribonuclease H"/>
    <property type="match status" value="1"/>
</dbReference>
<evidence type="ECO:0000313" key="3">
    <source>
        <dbReference type="Proteomes" id="UP000176915"/>
    </source>
</evidence>
<evidence type="ECO:0000313" key="2">
    <source>
        <dbReference type="EMBL" id="OGF30525.1"/>
    </source>
</evidence>
<sequence>MQTQAEVKLNRLRYYLSPEAKKRLKWMYTVRYECDNNLAQAAKRIGISRTWLSQVRGCWKNNREDPRSLEPESRAPLNTANRKRIDKKVENKIVEIRKRYRPWGKDKLSVILKRDYQLKAGASTVNRYLHKHNLIDPILSEKNKLAWRRKKAKTNLKFKMRPPSIIKDYKPGALMEKDMKLVLKMGIFTNLDKRRAKENFWYQHTLIDSFTRIRAVGLAEDSNSRTAVAIQEQAAGRLPFAIAAINNDNGGENEKDFSAYLEKEKVAQFFSRAGTPTDNPRVERSHLTDELEFYAQGNLYKNFNDQTKVIAEWEHTYNFIRPHQALGYLTPMEFYELWQSNPEKAYWIKNKYSAYLKKQSRRLAKSRQMKNQEQIENLMKFIDKKLSKSNS</sequence>
<dbReference type="PANTHER" id="PTHR46889:SF4">
    <property type="entry name" value="TRANSPOSASE INSO FOR INSERTION SEQUENCE ELEMENT IS911B-RELATED"/>
    <property type="match status" value="1"/>
</dbReference>
<dbReference type="InterPro" id="IPR012337">
    <property type="entry name" value="RNaseH-like_sf"/>
</dbReference>
<dbReference type="InterPro" id="IPR036397">
    <property type="entry name" value="RNaseH_sf"/>
</dbReference>
<dbReference type="SUPFAM" id="SSF53098">
    <property type="entry name" value="Ribonuclease H-like"/>
    <property type="match status" value="1"/>
</dbReference>
<dbReference type="InterPro" id="IPR050900">
    <property type="entry name" value="Transposase_IS3/IS150/IS904"/>
</dbReference>
<comment type="caution">
    <text evidence="2">The sequence shown here is derived from an EMBL/GenBank/DDBJ whole genome shotgun (WGS) entry which is preliminary data.</text>
</comment>
<dbReference type="AlphaFoldDB" id="A0A1F5SUW1"/>
<proteinExistence type="predicted"/>
<dbReference type="GO" id="GO:0003676">
    <property type="term" value="F:nucleic acid binding"/>
    <property type="evidence" value="ECO:0007669"/>
    <property type="project" value="InterPro"/>
</dbReference>
<dbReference type="Pfam" id="PF13683">
    <property type="entry name" value="rve_3"/>
    <property type="match status" value="1"/>
</dbReference>
<dbReference type="InterPro" id="IPR001584">
    <property type="entry name" value="Integrase_cat-core"/>
</dbReference>
<evidence type="ECO:0000259" key="1">
    <source>
        <dbReference type="PROSITE" id="PS50994"/>
    </source>
</evidence>
<accession>A0A1F5SUW1</accession>
<name>A0A1F5SUW1_9BACT</name>
<organism evidence="2 3">
    <name type="scientific">Candidatus Falkowbacteria bacterium RIFCSPLOWO2_12_FULL_45_13</name>
    <dbReference type="NCBI Taxonomy" id="1797991"/>
    <lineage>
        <taxon>Bacteria</taxon>
        <taxon>Candidatus Falkowiibacteriota</taxon>
    </lineage>
</organism>
<gene>
    <name evidence="2" type="ORF">A3H09_00820</name>
</gene>
<dbReference type="PROSITE" id="PS50994">
    <property type="entry name" value="INTEGRASE"/>
    <property type="match status" value="1"/>
</dbReference>
<dbReference type="EMBL" id="MFFY01000047">
    <property type="protein sequence ID" value="OGF30525.1"/>
    <property type="molecule type" value="Genomic_DNA"/>
</dbReference>
<dbReference type="Proteomes" id="UP000176915">
    <property type="component" value="Unassembled WGS sequence"/>
</dbReference>
<feature type="domain" description="Integrase catalytic" evidence="1">
    <location>
        <begin position="167"/>
        <end position="339"/>
    </location>
</feature>
<dbReference type="GO" id="GO:0015074">
    <property type="term" value="P:DNA integration"/>
    <property type="evidence" value="ECO:0007669"/>
    <property type="project" value="InterPro"/>
</dbReference>
<dbReference type="SUPFAM" id="SSF46689">
    <property type="entry name" value="Homeodomain-like"/>
    <property type="match status" value="1"/>
</dbReference>
<dbReference type="InterPro" id="IPR009057">
    <property type="entry name" value="Homeodomain-like_sf"/>
</dbReference>